<accession>A0A432ZYC7</accession>
<dbReference type="EMBL" id="RBNI01029636">
    <property type="protein sequence ID" value="RUO95460.1"/>
    <property type="molecule type" value="Genomic_DNA"/>
</dbReference>
<evidence type="ECO:0000313" key="1">
    <source>
        <dbReference type="EMBL" id="RUO95460.1"/>
    </source>
</evidence>
<evidence type="ECO:0000313" key="2">
    <source>
        <dbReference type="Proteomes" id="UP000268093"/>
    </source>
</evidence>
<proteinExistence type="predicted"/>
<dbReference type="AlphaFoldDB" id="A0A432ZYC7"/>
<organism evidence="1 2">
    <name type="scientific">Jimgerdemannia flammicorona</name>
    <dbReference type="NCBI Taxonomy" id="994334"/>
    <lineage>
        <taxon>Eukaryota</taxon>
        <taxon>Fungi</taxon>
        <taxon>Fungi incertae sedis</taxon>
        <taxon>Mucoromycota</taxon>
        <taxon>Mucoromycotina</taxon>
        <taxon>Endogonomycetes</taxon>
        <taxon>Endogonales</taxon>
        <taxon>Endogonaceae</taxon>
        <taxon>Jimgerdemannia</taxon>
    </lineage>
</organism>
<gene>
    <name evidence="1" type="ORF">BC936DRAFT_143975</name>
</gene>
<comment type="caution">
    <text evidence="1">The sequence shown here is derived from an EMBL/GenBank/DDBJ whole genome shotgun (WGS) entry which is preliminary data.</text>
</comment>
<keyword evidence="2" id="KW-1185">Reference proteome</keyword>
<sequence>MQIRQENQTLYFQVSNQKVAQAVARLNGFTFAEQKLTITVVNTSGPLQPPQRNPPAAAPHLSTIDTLRIFLQSRWQPESKYLNLENMDTDPNLRQARIRGPGTVQGTGNVGAVIMKLSAEMFGEDRNTTLYVHMDFIPLDCR</sequence>
<name>A0A432ZYC7_9FUNG</name>
<protein>
    <submittedName>
        <fullName evidence="1">Uncharacterized protein</fullName>
    </submittedName>
</protein>
<dbReference type="Proteomes" id="UP000268093">
    <property type="component" value="Unassembled WGS sequence"/>
</dbReference>
<dbReference type="OrthoDB" id="25872at2759"/>
<reference evidence="1 2" key="1">
    <citation type="journal article" date="2018" name="New Phytol.">
        <title>Phylogenomics of Endogonaceae and evolution of mycorrhizas within Mucoromycota.</title>
        <authorList>
            <person name="Chang Y."/>
            <person name="Desiro A."/>
            <person name="Na H."/>
            <person name="Sandor L."/>
            <person name="Lipzen A."/>
            <person name="Clum A."/>
            <person name="Barry K."/>
            <person name="Grigoriev I.V."/>
            <person name="Martin F.M."/>
            <person name="Stajich J.E."/>
            <person name="Smith M.E."/>
            <person name="Bonito G."/>
            <person name="Spatafora J.W."/>
        </authorList>
    </citation>
    <scope>NUCLEOTIDE SEQUENCE [LARGE SCALE GENOMIC DNA]</scope>
    <source>
        <strain evidence="1 2">GMNB39</strain>
    </source>
</reference>